<keyword evidence="2" id="KW-1185">Reference proteome</keyword>
<sequence>MLLIAARFSGRRMFHGWAFSRATGRDWLRRYRIWEIPGMMGIHGIGGANRAPGSVIRCDEREFWRESQEFRMD</sequence>
<dbReference type="EMBL" id="QZCG01000014">
    <property type="protein sequence ID" value="RJE82643.1"/>
    <property type="molecule type" value="Genomic_DNA"/>
</dbReference>
<comment type="caution">
    <text evidence="1">The sequence shown here is derived from an EMBL/GenBank/DDBJ whole genome shotgun (WGS) entry which is preliminary data.</text>
</comment>
<protein>
    <submittedName>
        <fullName evidence="1">Uncharacterized protein</fullName>
    </submittedName>
</protein>
<accession>A0A418SNX6</accession>
<name>A0A418SNX6_9RHOB</name>
<reference evidence="2" key="1">
    <citation type="submission" date="2018-09" db="EMBL/GenBank/DDBJ databases">
        <title>Acidovorax cavernicola nov. sp. isolated from Gruta de las Maravillas (Aracena, Spain).</title>
        <authorList>
            <person name="Jurado V."/>
            <person name="Gutierrez-Patricio S."/>
            <person name="Gonzalez-Pimentel J.L."/>
            <person name="Miller A.Z."/>
            <person name="Laiz L."/>
            <person name="Saiz-Jimenez C."/>
        </authorList>
    </citation>
    <scope>NUCLEOTIDE SEQUENCE [LARGE SCALE GENOMIC DNA]</scope>
    <source>
        <strain evidence="2">1011MAR3C25</strain>
    </source>
</reference>
<dbReference type="Proteomes" id="UP000284202">
    <property type="component" value="Unassembled WGS sequence"/>
</dbReference>
<proteinExistence type="predicted"/>
<evidence type="ECO:0000313" key="2">
    <source>
        <dbReference type="Proteomes" id="UP000284202"/>
    </source>
</evidence>
<evidence type="ECO:0000313" key="1">
    <source>
        <dbReference type="EMBL" id="RJE82643.1"/>
    </source>
</evidence>
<organism evidence="1 2">
    <name type="scientific">Paracoccus onubensis</name>
    <dbReference type="NCBI Taxonomy" id="1675788"/>
    <lineage>
        <taxon>Bacteria</taxon>
        <taxon>Pseudomonadati</taxon>
        <taxon>Pseudomonadota</taxon>
        <taxon>Alphaproteobacteria</taxon>
        <taxon>Rhodobacterales</taxon>
        <taxon>Paracoccaceae</taxon>
        <taxon>Paracoccus</taxon>
    </lineage>
</organism>
<gene>
    <name evidence="1" type="ORF">D3P04_18315</name>
</gene>
<dbReference type="AlphaFoldDB" id="A0A418SNX6"/>